<accession>A0A428UHL6</accession>
<evidence type="ECO:0000256" key="4">
    <source>
        <dbReference type="PROSITE-ProRule" id="PRU00409"/>
    </source>
</evidence>
<dbReference type="PANTHER" id="PTHR43472">
    <property type="entry name" value="PHOSPHORIBOSYLAMINE--GLYCINE LIGASE"/>
    <property type="match status" value="1"/>
</dbReference>
<evidence type="ECO:0000259" key="5">
    <source>
        <dbReference type="PROSITE" id="PS50975"/>
    </source>
</evidence>
<dbReference type="Proteomes" id="UP000287144">
    <property type="component" value="Unassembled WGS sequence"/>
</dbReference>
<dbReference type="SUPFAM" id="SSF56059">
    <property type="entry name" value="Glutathione synthetase ATP-binding domain-like"/>
    <property type="match status" value="1"/>
</dbReference>
<dbReference type="InterPro" id="IPR016185">
    <property type="entry name" value="PreATP-grasp_dom_sf"/>
</dbReference>
<protein>
    <recommendedName>
        <fullName evidence="5">ATP-grasp domain-containing protein</fullName>
    </recommendedName>
</protein>
<evidence type="ECO:0000313" key="6">
    <source>
        <dbReference type="EMBL" id="RSM13723.1"/>
    </source>
</evidence>
<sequence length="226" mass="24531">MTPKNMRLLLLGSGGREHALAWKLSQSPRVESIVVIPGNAGTGQLAKTKNMVAVGPDDILRVAKKESVSLAVFTNETDLHSGIVDSFSSGICCIGPNSRAAALETSKVFAKGFMSRHGIPTAEYWIFEDPIDARSFLHHSFAEGARRLVLKKQGLTGSRDVFIVGCMEDAENALEKLFAEATTSHPRQSGVMIEQYLDGPEFSVLVLTDGSDVLTFPPCFHGFVYM</sequence>
<dbReference type="InterPro" id="IPR011761">
    <property type="entry name" value="ATP-grasp"/>
</dbReference>
<gene>
    <name evidence="6" type="ORF">CEP52_001695</name>
</gene>
<dbReference type="Pfam" id="PF01071">
    <property type="entry name" value="GARS_A"/>
    <property type="match status" value="1"/>
</dbReference>
<dbReference type="STRING" id="1325735.A0A428UHL6"/>
<comment type="caution">
    <text evidence="6">The sequence shown here is derived from an EMBL/GenBank/DDBJ whole genome shotgun (WGS) entry which is preliminary data.</text>
</comment>
<dbReference type="GO" id="GO:0004637">
    <property type="term" value="F:phosphoribosylamine-glycine ligase activity"/>
    <property type="evidence" value="ECO:0007669"/>
    <property type="project" value="InterPro"/>
</dbReference>
<dbReference type="SMART" id="SM01209">
    <property type="entry name" value="GARS_A"/>
    <property type="match status" value="1"/>
</dbReference>
<proteinExistence type="predicted"/>
<reference evidence="6 7" key="1">
    <citation type="submission" date="2017-06" db="EMBL/GenBank/DDBJ databases">
        <title>Comparative genomic analysis of Ambrosia Fusariam Clade fungi.</title>
        <authorList>
            <person name="Stajich J.E."/>
            <person name="Carrillo J."/>
            <person name="Kijimoto T."/>
            <person name="Eskalen A."/>
            <person name="O'Donnell K."/>
            <person name="Kasson M."/>
        </authorList>
    </citation>
    <scope>NUCLEOTIDE SEQUENCE [LARGE SCALE GENOMIC DNA]</scope>
    <source>
        <strain evidence="6 7">NRRL62579</strain>
    </source>
</reference>
<dbReference type="GO" id="GO:0046872">
    <property type="term" value="F:metal ion binding"/>
    <property type="evidence" value="ECO:0007669"/>
    <property type="project" value="InterPro"/>
</dbReference>
<dbReference type="InterPro" id="IPR000115">
    <property type="entry name" value="PRibGlycinamide_synth"/>
</dbReference>
<dbReference type="SUPFAM" id="SSF52440">
    <property type="entry name" value="PreATP-grasp domain"/>
    <property type="match status" value="1"/>
</dbReference>
<evidence type="ECO:0000256" key="2">
    <source>
        <dbReference type="ARBA" id="ARBA00022741"/>
    </source>
</evidence>
<dbReference type="Pfam" id="PF02844">
    <property type="entry name" value="GARS_N"/>
    <property type="match status" value="1"/>
</dbReference>
<dbReference type="Gene3D" id="3.40.50.20">
    <property type="match status" value="1"/>
</dbReference>
<keyword evidence="7" id="KW-1185">Reference proteome</keyword>
<dbReference type="EMBL" id="NKCK01000009">
    <property type="protein sequence ID" value="RSM13723.1"/>
    <property type="molecule type" value="Genomic_DNA"/>
</dbReference>
<evidence type="ECO:0000313" key="7">
    <source>
        <dbReference type="Proteomes" id="UP000287144"/>
    </source>
</evidence>
<dbReference type="Gene3D" id="3.30.470.20">
    <property type="entry name" value="ATP-grasp fold, B domain"/>
    <property type="match status" value="1"/>
</dbReference>
<organism evidence="6 7">
    <name type="scientific">Fusarium oligoseptatum</name>
    <dbReference type="NCBI Taxonomy" id="2604345"/>
    <lineage>
        <taxon>Eukaryota</taxon>
        <taxon>Fungi</taxon>
        <taxon>Dikarya</taxon>
        <taxon>Ascomycota</taxon>
        <taxon>Pezizomycotina</taxon>
        <taxon>Sordariomycetes</taxon>
        <taxon>Hypocreomycetidae</taxon>
        <taxon>Hypocreales</taxon>
        <taxon>Nectriaceae</taxon>
        <taxon>Fusarium</taxon>
        <taxon>Fusarium solani species complex</taxon>
    </lineage>
</organism>
<dbReference type="PANTHER" id="PTHR43472:SF1">
    <property type="entry name" value="PHOSPHORIBOSYLAMINE--GLYCINE LIGASE, CHLOROPLASTIC"/>
    <property type="match status" value="1"/>
</dbReference>
<feature type="domain" description="ATP-grasp" evidence="5">
    <location>
        <begin position="111"/>
        <end position="210"/>
    </location>
</feature>
<keyword evidence="1" id="KW-0436">Ligase</keyword>
<evidence type="ECO:0000256" key="1">
    <source>
        <dbReference type="ARBA" id="ARBA00022598"/>
    </source>
</evidence>
<dbReference type="InterPro" id="IPR020562">
    <property type="entry name" value="PRibGlycinamide_synth_N"/>
</dbReference>
<name>A0A428UHL6_9HYPO</name>
<dbReference type="PROSITE" id="PS50975">
    <property type="entry name" value="ATP_GRASP"/>
    <property type="match status" value="1"/>
</dbReference>
<evidence type="ECO:0000256" key="3">
    <source>
        <dbReference type="ARBA" id="ARBA00022840"/>
    </source>
</evidence>
<dbReference type="InterPro" id="IPR020561">
    <property type="entry name" value="PRibGlycinamid_synth_ATP-grasp"/>
</dbReference>
<keyword evidence="3 4" id="KW-0067">ATP-binding</keyword>
<dbReference type="GO" id="GO:0009113">
    <property type="term" value="P:purine nucleobase biosynthetic process"/>
    <property type="evidence" value="ECO:0007669"/>
    <property type="project" value="InterPro"/>
</dbReference>
<dbReference type="GO" id="GO:0005524">
    <property type="term" value="F:ATP binding"/>
    <property type="evidence" value="ECO:0007669"/>
    <property type="project" value="UniProtKB-UniRule"/>
</dbReference>
<keyword evidence="2 4" id="KW-0547">Nucleotide-binding</keyword>
<dbReference type="AlphaFoldDB" id="A0A428UHL6"/>